<keyword evidence="6" id="KW-0802">TPR repeat</keyword>
<evidence type="ECO:0000256" key="7">
    <source>
        <dbReference type="SAM" id="MobiDB-lite"/>
    </source>
</evidence>
<feature type="region of interest" description="Disordered" evidence="7">
    <location>
        <begin position="442"/>
        <end position="464"/>
    </location>
</feature>
<protein>
    <submittedName>
        <fullName evidence="9">Cell division cycle protein 23 like protein</fullName>
    </submittedName>
</protein>
<evidence type="ECO:0000256" key="1">
    <source>
        <dbReference type="ARBA" id="ARBA00004138"/>
    </source>
</evidence>
<feature type="compositionally biased region" description="Basic and acidic residues" evidence="7">
    <location>
        <begin position="452"/>
        <end position="461"/>
    </location>
</feature>
<feature type="region of interest" description="Disordered" evidence="7">
    <location>
        <begin position="1039"/>
        <end position="1064"/>
    </location>
</feature>
<dbReference type="InterPro" id="IPR029676">
    <property type="entry name" value="CFAP221"/>
</dbReference>
<dbReference type="InterPro" id="IPR013783">
    <property type="entry name" value="Ig-like_fold"/>
</dbReference>
<evidence type="ECO:0000256" key="4">
    <source>
        <dbReference type="ARBA" id="ARBA00023069"/>
    </source>
</evidence>
<name>A0ABQ9YLD9_9EUKA</name>
<comment type="caution">
    <text evidence="9">The sequence shown here is derived from an EMBL/GenBank/DDBJ whole genome shotgun (WGS) entry which is preliminary data.</text>
</comment>
<dbReference type="Gene3D" id="1.25.40.10">
    <property type="entry name" value="Tetratricopeptide repeat domain"/>
    <property type="match status" value="1"/>
</dbReference>
<feature type="region of interest" description="Disordered" evidence="7">
    <location>
        <begin position="1266"/>
        <end position="1292"/>
    </location>
</feature>
<keyword evidence="4" id="KW-0969">Cilium</keyword>
<feature type="region of interest" description="Disordered" evidence="7">
    <location>
        <begin position="274"/>
        <end position="321"/>
    </location>
</feature>
<evidence type="ECO:0000313" key="9">
    <source>
        <dbReference type="EMBL" id="KAK2964569.1"/>
    </source>
</evidence>
<dbReference type="EMBL" id="JARBJD010000002">
    <property type="protein sequence ID" value="KAK2964569.1"/>
    <property type="molecule type" value="Genomic_DNA"/>
</dbReference>
<evidence type="ECO:0000256" key="6">
    <source>
        <dbReference type="PROSITE-ProRule" id="PRU00339"/>
    </source>
</evidence>
<evidence type="ECO:0000256" key="3">
    <source>
        <dbReference type="ARBA" id="ARBA00022490"/>
    </source>
</evidence>
<dbReference type="InterPro" id="IPR011990">
    <property type="entry name" value="TPR-like_helical_dom_sf"/>
</dbReference>
<keyword evidence="9" id="KW-0132">Cell division</keyword>
<organism evidence="9 10">
    <name type="scientific">Blattamonas nauphoetae</name>
    <dbReference type="NCBI Taxonomy" id="2049346"/>
    <lineage>
        <taxon>Eukaryota</taxon>
        <taxon>Metamonada</taxon>
        <taxon>Preaxostyla</taxon>
        <taxon>Oxymonadida</taxon>
        <taxon>Blattamonas</taxon>
    </lineage>
</organism>
<proteinExistence type="predicted"/>
<feature type="compositionally biased region" description="Basic and acidic residues" evidence="7">
    <location>
        <begin position="275"/>
        <end position="284"/>
    </location>
</feature>
<feature type="domain" description="HYDIN/VesB/CFA65-like Ig-like" evidence="8">
    <location>
        <begin position="116"/>
        <end position="208"/>
    </location>
</feature>
<feature type="repeat" description="TPR" evidence="6">
    <location>
        <begin position="1523"/>
        <end position="1556"/>
    </location>
</feature>
<evidence type="ECO:0000256" key="5">
    <source>
        <dbReference type="ARBA" id="ARBA00023273"/>
    </source>
</evidence>
<sequence>MATSSDDIGQNLPTQGGLQSFGVTKLNTPLTLRLKIVNTSNEKLRLSVLPPDTQQFQISFTKKEYLPPGLAQPITVTYVPTSFDYISDNIRVHSLGSGILIPIHAYPVYAGPLIPRIVDFGICPIGETQVKRFIIQNTNPAKFDFSITYNTIDKDISVSNTFGTLSEDQPTVIEITYTPTVFSTISSEIVFDLSQFEFEEYPIKIVGCSRSGIIKEELTQADTLNKWNAEKNSSSIDPSLTAGPVVIDPRFSDMERSLRMKKHVKAPPFETLKSSLDRNTKSRGMDLSPPKGNRRGMSGTRTMRERPGSTGRRLNTPPNFRLFDGVSVDAVMNVDQARGPLRSTRGPRQESQPFVSMREATDLLTQTRKWEGTVYSTVDGRPHSAGRNDGRPPFRTAGMTGTLPRRRGLSGEGTRDQSFRFMVDGNRTPRKNAAGIRLASLNSPTKPKMRGTKPEQHRSNENEEDVVDENIAHAVAVIVNERVKKALQTDAIDGFSRFDELAQAKLAQHLKSFDAPSEAQKKVRELQNRDYIVEETRTRAGMEYTQTGRREYRDGTSRQLPPDVFPAASLEMAEEALRSIPGGLKTMKEIGQVQDRNFRKTQKEMERTEKFTQRTGEGVAFSLNHLKTQSGIDHILKQEKGKVKVRELQRTMDKAAFSEGDIPLSINPDELSEESEEADLEMKMADIMGNVNLPARRRQKGDGVPSGDWCESMLFAPDESTHLKEKQFFDIVNGEREKQKQLEIAFTNDKDIGAVMMTPTEIIQHLHNRFRAKRREGAVFRMKRCRDDERKTRLKRESGLAITGDVQKRKMEKTKLDFTNAELREAPVVSLADLTAHIDALIHSTILATKAPTQDDAKIPNPYEPTFQNALSSTLPVRQEALKRFKAAAQNVIWQRRVVNRMKMIQKNSSEAQIKNQEQDLSDPNKSVPGCIRNGGFIFRDSNFADFSFPTHTNAVKLPECAKLPTPCNNPTTLHTNIPLSVVPSDPVHNLSSFLPTTPSILTTSPISLTLPSSTSLSYHFLSHLLPARQALPTISEPTEGVKERSFTSTQPTTQTPVSSDPTYKVDNSILNKLLPPPVIDQAQKGLVSLASIDHNCRGSFVSGQGTNASPENFAGISHVLSPSNPGSAVRISDTLNKMFPSPRPTLGLFGVEQFNPRVLSTSSHTAILFSSDMFGERMKEHRRLKMQSNMKREEEQMNTSTAKHSAFRRGMETGLYTMGATGFTRGEGDKRKMNDLPTQSLVRLHLSNDSDTWSRRTIDAVHAGRDLQNDFDDNNQDQTDKNERTTRNSAHFKRQQAQIQKCMAGSIPLTHSFLTRLAESASQHTSTTLSSSFVLNLKLHQNIWKYRALDHISHLSNQLHPTLPFKNTQIPPSSLVQHQAKNALINLKFHKCVAYLQDTTYSVDTELQCCLKILALIKIGLIHYTEILKDMGDAKQAQQLFELLFVDHPSELRGRSEFSNTLFVQNDLVKLSELMVSTQLLSPHSSSAFFVLGNFHSLNGDHQKAIDAFWNAIRTEDGSHNASFWTLLGHEYLETRNSAVAIECYRQAIECDSGDYRAFFGLGQTMELLHLKKQAVIHYQAALEKRTNDYRLHLALGSCLESLGKYDTAQQYFMQAKTICTQKLQLSQHDPQSIATSTELHQIIQHISQQMKRCQNKIHG</sequence>
<dbReference type="SMART" id="SM00028">
    <property type="entry name" value="TPR"/>
    <property type="match status" value="4"/>
</dbReference>
<feature type="region of interest" description="Disordered" evidence="7">
    <location>
        <begin position="376"/>
        <end position="415"/>
    </location>
</feature>
<dbReference type="Gene3D" id="2.60.40.10">
    <property type="entry name" value="Immunoglobulins"/>
    <property type="match status" value="2"/>
</dbReference>
<dbReference type="GO" id="GO:0051301">
    <property type="term" value="P:cell division"/>
    <property type="evidence" value="ECO:0007669"/>
    <property type="project" value="UniProtKB-KW"/>
</dbReference>
<keyword evidence="9" id="KW-0131">Cell cycle</keyword>
<dbReference type="PROSITE" id="PS50005">
    <property type="entry name" value="TPR"/>
    <property type="match status" value="2"/>
</dbReference>
<dbReference type="InterPro" id="IPR019734">
    <property type="entry name" value="TPR_rpt"/>
</dbReference>
<accession>A0ABQ9YLD9</accession>
<gene>
    <name evidence="9" type="ORF">BLNAU_486</name>
</gene>
<dbReference type="InterPro" id="IPR053879">
    <property type="entry name" value="HYDIN_VesB_CFA65-like_Ig"/>
</dbReference>
<reference evidence="9 10" key="1">
    <citation type="journal article" date="2022" name="bioRxiv">
        <title>Genomics of Preaxostyla Flagellates Illuminates Evolutionary Transitions and the Path Towards Mitochondrial Loss.</title>
        <authorList>
            <person name="Novak L.V.F."/>
            <person name="Treitli S.C."/>
            <person name="Pyrih J."/>
            <person name="Halakuc P."/>
            <person name="Pipaliya S.V."/>
            <person name="Vacek V."/>
            <person name="Brzon O."/>
            <person name="Soukal P."/>
            <person name="Eme L."/>
            <person name="Dacks J.B."/>
            <person name="Karnkowska A."/>
            <person name="Elias M."/>
            <person name="Hampl V."/>
        </authorList>
    </citation>
    <scope>NUCLEOTIDE SEQUENCE [LARGE SCALE GENOMIC DNA]</scope>
    <source>
        <strain evidence="9">NAU3</strain>
        <tissue evidence="9">Gut</tissue>
    </source>
</reference>
<evidence type="ECO:0000256" key="2">
    <source>
        <dbReference type="ARBA" id="ARBA00004496"/>
    </source>
</evidence>
<feature type="compositionally biased region" description="Basic and acidic residues" evidence="7">
    <location>
        <begin position="380"/>
        <end position="392"/>
    </location>
</feature>
<comment type="subcellular location">
    <subcellularLocation>
        <location evidence="1">Cell projection</location>
        <location evidence="1">Cilium</location>
    </subcellularLocation>
    <subcellularLocation>
        <location evidence="2">Cytoplasm</location>
    </subcellularLocation>
</comment>
<keyword evidence="3" id="KW-0963">Cytoplasm</keyword>
<evidence type="ECO:0000313" key="10">
    <source>
        <dbReference type="Proteomes" id="UP001281761"/>
    </source>
</evidence>
<dbReference type="PANTHER" id="PTHR46500">
    <property type="entry name" value="CILIA- AND FLAGELLA-ASSOCIATED PROTEIN 221"/>
    <property type="match status" value="1"/>
</dbReference>
<keyword evidence="10" id="KW-1185">Reference proteome</keyword>
<dbReference type="Pfam" id="PF13181">
    <property type="entry name" value="TPR_8"/>
    <property type="match status" value="2"/>
</dbReference>
<dbReference type="Pfam" id="PF22544">
    <property type="entry name" value="HYDIN_VesB_CFA65-like_Ig"/>
    <property type="match status" value="1"/>
</dbReference>
<evidence type="ECO:0000259" key="8">
    <source>
        <dbReference type="Pfam" id="PF22544"/>
    </source>
</evidence>
<dbReference type="PANTHER" id="PTHR46500:SF1">
    <property type="entry name" value="CILIA- AND FLAGELLA-ASSOCIATED PROTEIN 221"/>
    <property type="match status" value="1"/>
</dbReference>
<keyword evidence="5" id="KW-0966">Cell projection</keyword>
<dbReference type="Proteomes" id="UP001281761">
    <property type="component" value="Unassembled WGS sequence"/>
</dbReference>
<feature type="compositionally biased region" description="Low complexity" evidence="7">
    <location>
        <begin position="1048"/>
        <end position="1063"/>
    </location>
</feature>
<feature type="repeat" description="TPR" evidence="6">
    <location>
        <begin position="1487"/>
        <end position="1520"/>
    </location>
</feature>
<dbReference type="SUPFAM" id="SSF48452">
    <property type="entry name" value="TPR-like"/>
    <property type="match status" value="1"/>
</dbReference>